<dbReference type="Pfam" id="PF11161">
    <property type="entry name" value="DUF2944"/>
    <property type="match status" value="1"/>
</dbReference>
<organism evidence="1 2">
    <name type="scientific">Azospira restricta</name>
    <dbReference type="NCBI Taxonomy" id="404405"/>
    <lineage>
        <taxon>Bacteria</taxon>
        <taxon>Pseudomonadati</taxon>
        <taxon>Pseudomonadota</taxon>
        <taxon>Betaproteobacteria</taxon>
        <taxon>Rhodocyclales</taxon>
        <taxon>Rhodocyclaceae</taxon>
        <taxon>Azospira</taxon>
    </lineage>
</organism>
<dbReference type="Proteomes" id="UP000663444">
    <property type="component" value="Chromosome"/>
</dbReference>
<protein>
    <submittedName>
        <fullName evidence="1">DUF2946 family protein</fullName>
    </submittedName>
</protein>
<evidence type="ECO:0000313" key="1">
    <source>
        <dbReference type="EMBL" id="QRJ62794.1"/>
    </source>
</evidence>
<dbReference type="EMBL" id="CP064781">
    <property type="protein sequence ID" value="QRJ62794.1"/>
    <property type="molecule type" value="Genomic_DNA"/>
</dbReference>
<keyword evidence="2" id="KW-1185">Reference proteome</keyword>
<dbReference type="InterPro" id="IPR021332">
    <property type="entry name" value="DUF2944"/>
</dbReference>
<reference evidence="1" key="1">
    <citation type="submission" date="2020-11" db="EMBL/GenBank/DDBJ databases">
        <title>Azospira restricta DSM 18626 genome sequence.</title>
        <authorList>
            <person name="Moe W.M."/>
        </authorList>
    </citation>
    <scope>NUCLEOTIDE SEQUENCE</scope>
    <source>
        <strain evidence="1">DSM 18626</strain>
    </source>
</reference>
<dbReference type="RefSeq" id="WP_203386325.1">
    <property type="nucleotide sequence ID" value="NZ_CP064781.1"/>
</dbReference>
<gene>
    <name evidence="1" type="ORF">IWH25_13595</name>
</gene>
<name>A0A974PX05_9RHOO</name>
<sequence length="177" mass="19442">MDPSVVAAMAKWPNVPDCRGWLSLDRRGQWRLQGSPVRHGGLAEFIGRNYDCDGSGAWFMQNGPQRVWVELAAAPWVLHLGESGLMTHTGLAAGAPRAAWLVDGESLCLMCGCGLGLVDDRDLPTLFEHIRRPDGSAPGDDLDREALLEFDWHEVRLPLQRCSDAELPAIGGFRRSP</sequence>
<proteinExistence type="predicted"/>
<dbReference type="KEGG" id="ares:IWH25_13595"/>
<accession>A0A974PX05</accession>
<evidence type="ECO:0000313" key="2">
    <source>
        <dbReference type="Proteomes" id="UP000663444"/>
    </source>
</evidence>
<dbReference type="AlphaFoldDB" id="A0A974PX05"/>